<reference evidence="1 2" key="1">
    <citation type="submission" date="2024-01" db="EMBL/GenBank/DDBJ databases">
        <authorList>
            <person name="Waweru B."/>
        </authorList>
    </citation>
    <scope>NUCLEOTIDE SEQUENCE [LARGE SCALE GENOMIC DNA]</scope>
</reference>
<protein>
    <submittedName>
        <fullName evidence="1">Uncharacterized protein</fullName>
    </submittedName>
</protein>
<accession>A0AAV1RZD5</accession>
<dbReference type="EMBL" id="CAWUPB010001160">
    <property type="protein sequence ID" value="CAK7340971.1"/>
    <property type="molecule type" value="Genomic_DNA"/>
</dbReference>
<name>A0AAV1RZD5_9ROSI</name>
<evidence type="ECO:0000313" key="1">
    <source>
        <dbReference type="EMBL" id="CAK7340971.1"/>
    </source>
</evidence>
<comment type="caution">
    <text evidence="1">The sequence shown here is derived from an EMBL/GenBank/DDBJ whole genome shotgun (WGS) entry which is preliminary data.</text>
</comment>
<evidence type="ECO:0000313" key="2">
    <source>
        <dbReference type="Proteomes" id="UP001314170"/>
    </source>
</evidence>
<proteinExistence type="predicted"/>
<sequence>METETVRVDVESFEIQISTVTENLSLACLVAWWLVSSTCSTSRGRRLVDADADDSDLEGPNL</sequence>
<dbReference type="AlphaFoldDB" id="A0AAV1RZD5"/>
<organism evidence="1 2">
    <name type="scientific">Dovyalis caffra</name>
    <dbReference type="NCBI Taxonomy" id="77055"/>
    <lineage>
        <taxon>Eukaryota</taxon>
        <taxon>Viridiplantae</taxon>
        <taxon>Streptophyta</taxon>
        <taxon>Embryophyta</taxon>
        <taxon>Tracheophyta</taxon>
        <taxon>Spermatophyta</taxon>
        <taxon>Magnoliopsida</taxon>
        <taxon>eudicotyledons</taxon>
        <taxon>Gunneridae</taxon>
        <taxon>Pentapetalae</taxon>
        <taxon>rosids</taxon>
        <taxon>fabids</taxon>
        <taxon>Malpighiales</taxon>
        <taxon>Salicaceae</taxon>
        <taxon>Flacourtieae</taxon>
        <taxon>Dovyalis</taxon>
    </lineage>
</organism>
<keyword evidence="2" id="KW-1185">Reference proteome</keyword>
<gene>
    <name evidence="1" type="ORF">DCAF_LOCUS16049</name>
</gene>
<dbReference type="Proteomes" id="UP001314170">
    <property type="component" value="Unassembled WGS sequence"/>
</dbReference>